<keyword evidence="6" id="KW-0966">Cell projection</keyword>
<feature type="domain" description="Flagellar basal-body/hook protein C-terminal" evidence="4">
    <location>
        <begin position="209"/>
        <end position="250"/>
    </location>
</feature>
<feature type="domain" description="Flagellar basal body rod protein N-terminal" evidence="3">
    <location>
        <begin position="6"/>
        <end position="35"/>
    </location>
</feature>
<dbReference type="SUPFAM" id="SSF117143">
    <property type="entry name" value="Flagellar hook protein flgE"/>
    <property type="match status" value="1"/>
</dbReference>
<dbReference type="InterPro" id="IPR020013">
    <property type="entry name" value="Flagellar_FlgE/F/G"/>
</dbReference>
<reference evidence="6" key="2">
    <citation type="submission" date="2021-04" db="EMBL/GenBank/DDBJ databases">
        <authorList>
            <person name="Gilroy R."/>
        </authorList>
    </citation>
    <scope>NUCLEOTIDE SEQUENCE</scope>
    <source>
        <strain evidence="6">742</strain>
    </source>
</reference>
<dbReference type="Pfam" id="PF00460">
    <property type="entry name" value="Flg_bb_rod"/>
    <property type="match status" value="1"/>
</dbReference>
<evidence type="ECO:0000259" key="4">
    <source>
        <dbReference type="Pfam" id="PF06429"/>
    </source>
</evidence>
<evidence type="ECO:0000259" key="3">
    <source>
        <dbReference type="Pfam" id="PF00460"/>
    </source>
</evidence>
<evidence type="ECO:0000256" key="1">
    <source>
        <dbReference type="ARBA" id="ARBA00009677"/>
    </source>
</evidence>
<dbReference type="InterPro" id="IPR010930">
    <property type="entry name" value="Flg_bb/hook_C_dom"/>
</dbReference>
<dbReference type="NCBIfam" id="TIGR03506">
    <property type="entry name" value="FlgEFG_subfam"/>
    <property type="match status" value="1"/>
</dbReference>
<dbReference type="Pfam" id="PF06429">
    <property type="entry name" value="Flg_bbr_C"/>
    <property type="match status" value="1"/>
</dbReference>
<dbReference type="AlphaFoldDB" id="A0A9E2NS86"/>
<organism evidence="6 7">
    <name type="scientific">Candidatus Faecalibacterium intestinavium</name>
    <dbReference type="NCBI Taxonomy" id="2838580"/>
    <lineage>
        <taxon>Bacteria</taxon>
        <taxon>Bacillati</taxon>
        <taxon>Bacillota</taxon>
        <taxon>Clostridia</taxon>
        <taxon>Eubacteriales</taxon>
        <taxon>Oscillospiraceae</taxon>
        <taxon>Faecalibacterium</taxon>
    </lineage>
</organism>
<proteinExistence type="inferred from homology"/>
<dbReference type="PANTHER" id="PTHR30435">
    <property type="entry name" value="FLAGELLAR PROTEIN"/>
    <property type="match status" value="1"/>
</dbReference>
<evidence type="ECO:0000313" key="6">
    <source>
        <dbReference type="EMBL" id="MBU3819729.1"/>
    </source>
</evidence>
<name>A0A9E2NS86_9FIRM</name>
<dbReference type="InterPro" id="IPR001444">
    <property type="entry name" value="Flag_bb_rod_N"/>
</dbReference>
<gene>
    <name evidence="6" type="ORF">H9864_05095</name>
</gene>
<dbReference type="Proteomes" id="UP000824178">
    <property type="component" value="Unassembled WGS sequence"/>
</dbReference>
<evidence type="ECO:0000256" key="2">
    <source>
        <dbReference type="RuleBase" id="RU362116"/>
    </source>
</evidence>
<keyword evidence="6" id="KW-0969">Cilium</keyword>
<dbReference type="GO" id="GO:0009425">
    <property type="term" value="C:bacterial-type flagellum basal body"/>
    <property type="evidence" value="ECO:0007669"/>
    <property type="project" value="UniProtKB-SubCell"/>
</dbReference>
<evidence type="ECO:0000259" key="5">
    <source>
        <dbReference type="Pfam" id="PF22692"/>
    </source>
</evidence>
<sequence length="256" mass="27468">MVKGFYNLTSGILSQTRRLDVIGNNMTNLSTAGYKAETYTDTSFQEVLVSRVGNKDKSGAAVIGSETYILAPDQAYVNFSQGGLRETGLPLDFAIQGDGFFAVQTGGGVEYTRNGSFSLDEQGRLCLKGQGLVLGVDGQPITLTTDQVRADASGRIFSEYDTVTGQGGEYLGQLAVYTFADNEQLTLGEDGLFQGQGAQAAQAPALLWGYTEESNVDMLREMTQMMTAQRALQGGAQVLKLYDSLLTKATTELGRL</sequence>
<evidence type="ECO:0000313" key="7">
    <source>
        <dbReference type="Proteomes" id="UP000824178"/>
    </source>
</evidence>
<dbReference type="InterPro" id="IPR037925">
    <property type="entry name" value="FlgE/F/G-like"/>
</dbReference>
<dbReference type="GO" id="GO:0071978">
    <property type="term" value="P:bacterial-type flagellum-dependent swarming motility"/>
    <property type="evidence" value="ECO:0007669"/>
    <property type="project" value="TreeGrafter"/>
</dbReference>
<comment type="caution">
    <text evidence="6">The sequence shown here is derived from an EMBL/GenBank/DDBJ whole genome shotgun (WGS) entry which is preliminary data.</text>
</comment>
<keyword evidence="2" id="KW-0975">Bacterial flagellum</keyword>
<dbReference type="EMBL" id="JAHLFH010000107">
    <property type="protein sequence ID" value="MBU3819729.1"/>
    <property type="molecule type" value="Genomic_DNA"/>
</dbReference>
<dbReference type="Pfam" id="PF22692">
    <property type="entry name" value="LlgE_F_G_D1"/>
    <property type="match status" value="1"/>
</dbReference>
<comment type="similarity">
    <text evidence="1 2">Belongs to the flagella basal body rod proteins family.</text>
</comment>
<dbReference type="PANTHER" id="PTHR30435:SF19">
    <property type="entry name" value="FLAGELLAR BASAL-BODY ROD PROTEIN FLGG"/>
    <property type="match status" value="1"/>
</dbReference>
<dbReference type="InterPro" id="IPR053967">
    <property type="entry name" value="LlgE_F_G-like_D1"/>
</dbReference>
<protein>
    <submittedName>
        <fullName evidence="6">Flagellar hook-basal body protein</fullName>
    </submittedName>
</protein>
<comment type="subcellular location">
    <subcellularLocation>
        <location evidence="2">Bacterial flagellum basal body</location>
    </subcellularLocation>
</comment>
<feature type="domain" description="Flagellar hook protein FlgE/F/G-like D1" evidence="5">
    <location>
        <begin position="94"/>
        <end position="142"/>
    </location>
</feature>
<reference evidence="6" key="1">
    <citation type="journal article" date="2021" name="PeerJ">
        <title>Extensive microbial diversity within the chicken gut microbiome revealed by metagenomics and culture.</title>
        <authorList>
            <person name="Gilroy R."/>
            <person name="Ravi A."/>
            <person name="Getino M."/>
            <person name="Pursley I."/>
            <person name="Horton D.L."/>
            <person name="Alikhan N.F."/>
            <person name="Baker D."/>
            <person name="Gharbi K."/>
            <person name="Hall N."/>
            <person name="Watson M."/>
            <person name="Adriaenssens E.M."/>
            <person name="Foster-Nyarko E."/>
            <person name="Jarju S."/>
            <person name="Secka A."/>
            <person name="Antonio M."/>
            <person name="Oren A."/>
            <person name="Chaudhuri R.R."/>
            <person name="La Ragione R."/>
            <person name="Hildebrand F."/>
            <person name="Pallen M.J."/>
        </authorList>
    </citation>
    <scope>NUCLEOTIDE SEQUENCE</scope>
    <source>
        <strain evidence="6">742</strain>
    </source>
</reference>
<accession>A0A9E2NS86</accession>
<keyword evidence="6" id="KW-0282">Flagellum</keyword>